<evidence type="ECO:0000313" key="2">
    <source>
        <dbReference type="Proteomes" id="UP001316803"/>
    </source>
</evidence>
<evidence type="ECO:0000313" key="1">
    <source>
        <dbReference type="EMBL" id="KAK5957304.1"/>
    </source>
</evidence>
<dbReference type="EMBL" id="JAKLMC020000003">
    <property type="protein sequence ID" value="KAK5957304.1"/>
    <property type="molecule type" value="Genomic_DNA"/>
</dbReference>
<sequence>MRGRLLTVAEARMKKESAEGAGASRRHNPVEGHMLKLSWWEDREGRHRLRMGRQGEDDALDGR</sequence>
<accession>A0AAN8I8F0</accession>
<dbReference type="Proteomes" id="UP001316803">
    <property type="component" value="Unassembled WGS sequence"/>
</dbReference>
<gene>
    <name evidence="1" type="ORF">OHC33_001676</name>
</gene>
<proteinExistence type="predicted"/>
<keyword evidence="2" id="KW-1185">Reference proteome</keyword>
<organism evidence="1 2">
    <name type="scientific">Knufia fluminis</name>
    <dbReference type="NCBI Taxonomy" id="191047"/>
    <lineage>
        <taxon>Eukaryota</taxon>
        <taxon>Fungi</taxon>
        <taxon>Dikarya</taxon>
        <taxon>Ascomycota</taxon>
        <taxon>Pezizomycotina</taxon>
        <taxon>Eurotiomycetes</taxon>
        <taxon>Chaetothyriomycetidae</taxon>
        <taxon>Chaetothyriales</taxon>
        <taxon>Trichomeriaceae</taxon>
        <taxon>Knufia</taxon>
    </lineage>
</organism>
<comment type="caution">
    <text evidence="1">The sequence shown here is derived from an EMBL/GenBank/DDBJ whole genome shotgun (WGS) entry which is preliminary data.</text>
</comment>
<protein>
    <submittedName>
        <fullName evidence="1">Uncharacterized protein</fullName>
    </submittedName>
</protein>
<reference evidence="1 2" key="1">
    <citation type="submission" date="2022-12" db="EMBL/GenBank/DDBJ databases">
        <title>Genomic features and morphological characterization of a novel Knufia sp. strain isolated from spacecraft assembly facility.</title>
        <authorList>
            <person name="Teixeira M."/>
            <person name="Chander A.M."/>
            <person name="Stajich J.E."/>
            <person name="Venkateswaran K."/>
        </authorList>
    </citation>
    <scope>NUCLEOTIDE SEQUENCE [LARGE SCALE GENOMIC DNA]</scope>
    <source>
        <strain evidence="1 2">FJI-L2-BK-P2</strain>
    </source>
</reference>
<dbReference type="AlphaFoldDB" id="A0AAN8I8F0"/>
<name>A0AAN8I8F0_9EURO</name>